<reference evidence="1" key="1">
    <citation type="journal article" date="2010" name="ISME J.">
        <title>Metagenome of the Mediterranean deep chlorophyll maximum studied by direct and fosmid library 454 pyrosequencing.</title>
        <authorList>
            <person name="Ghai R."/>
            <person name="Martin-Cuadrado A.B."/>
            <person name="Molto A.G."/>
            <person name="Heredia I.G."/>
            <person name="Cabrera R."/>
            <person name="Martin J."/>
            <person name="Verdu M."/>
            <person name="Deschamps P."/>
            <person name="Moreira D."/>
            <person name="Lopez-Garcia P."/>
            <person name="Mira A."/>
            <person name="Rodriguez-Valera F."/>
        </authorList>
    </citation>
    <scope>NUCLEOTIDE SEQUENCE</scope>
</reference>
<organism evidence="1">
    <name type="scientific">uncultured organism MedDCM-OCT-S04-C6</name>
    <dbReference type="NCBI Taxonomy" id="743618"/>
    <lineage>
        <taxon>unclassified sequences</taxon>
        <taxon>environmental samples</taxon>
    </lineage>
</organism>
<proteinExistence type="predicted"/>
<accession>D6PK60</accession>
<dbReference type="EMBL" id="GU943119">
    <property type="protein sequence ID" value="ADD96111.1"/>
    <property type="molecule type" value="Genomic_DNA"/>
</dbReference>
<protein>
    <submittedName>
        <fullName evidence="1">Uncharacterized protein</fullName>
    </submittedName>
</protein>
<evidence type="ECO:0000313" key="1">
    <source>
        <dbReference type="EMBL" id="ADD96111.1"/>
    </source>
</evidence>
<dbReference type="AlphaFoldDB" id="D6PK60"/>
<sequence>MLESPDLRWKAGKESKTAKVIDRPFNRGLIKTDLGLVRVKDNQLFQKGLEIPVWVEKGTDKLICRGVPKQLDRWI</sequence>
<name>D6PK60_9ZZZZ</name>